<dbReference type="PANTHER" id="PTHR41521">
    <property type="match status" value="1"/>
</dbReference>
<evidence type="ECO:0000313" key="3">
    <source>
        <dbReference type="Proteomes" id="UP000559809"/>
    </source>
</evidence>
<evidence type="ECO:0000313" key="2">
    <source>
        <dbReference type="EMBL" id="NYT51549.1"/>
    </source>
</evidence>
<dbReference type="Proteomes" id="UP000559809">
    <property type="component" value="Unassembled WGS sequence"/>
</dbReference>
<dbReference type="AlphaFoldDB" id="A0A853G5G4"/>
<name>A0A853G5G4_9BURK</name>
<dbReference type="InterPro" id="IPR010753">
    <property type="entry name" value="DUF1330"/>
</dbReference>
<reference evidence="2 3" key="1">
    <citation type="submission" date="2020-07" db="EMBL/GenBank/DDBJ databases">
        <title>Taxonomic revisions and descriptions of new bacterial species based on genomic comparisons in the high-G+C-content subgroup of the family Alcaligenaceae.</title>
        <authorList>
            <person name="Szabo A."/>
            <person name="Felfoldi T."/>
        </authorList>
    </citation>
    <scope>NUCLEOTIDE SEQUENCE [LARGE SCALE GENOMIC DNA]</scope>
    <source>
        <strain evidence="2 3">LMG 24012</strain>
    </source>
</reference>
<gene>
    <name evidence="2" type="ORF">H0A72_19735</name>
</gene>
<dbReference type="InterPro" id="IPR011008">
    <property type="entry name" value="Dimeric_a/b-barrel"/>
</dbReference>
<dbReference type="PANTHER" id="PTHR41521:SF4">
    <property type="entry name" value="BLR0684 PROTEIN"/>
    <property type="match status" value="1"/>
</dbReference>
<evidence type="ECO:0000259" key="1">
    <source>
        <dbReference type="Pfam" id="PF07045"/>
    </source>
</evidence>
<feature type="domain" description="DUF1330" evidence="1">
    <location>
        <begin position="3"/>
        <end position="94"/>
    </location>
</feature>
<dbReference type="Pfam" id="PF07045">
    <property type="entry name" value="DUF1330"/>
    <property type="match status" value="1"/>
</dbReference>
<organism evidence="2 3">
    <name type="scientific">Parapusillimonas granuli</name>
    <dbReference type="NCBI Taxonomy" id="380911"/>
    <lineage>
        <taxon>Bacteria</taxon>
        <taxon>Pseudomonadati</taxon>
        <taxon>Pseudomonadota</taxon>
        <taxon>Betaproteobacteria</taxon>
        <taxon>Burkholderiales</taxon>
        <taxon>Alcaligenaceae</taxon>
        <taxon>Parapusillimonas</taxon>
    </lineage>
</organism>
<comment type="caution">
    <text evidence="2">The sequence shown here is derived from an EMBL/GenBank/DDBJ whole genome shotgun (WGS) entry which is preliminary data.</text>
</comment>
<proteinExistence type="predicted"/>
<dbReference type="RefSeq" id="WP_180158233.1">
    <property type="nucleotide sequence ID" value="NZ_JACCEM010000013.1"/>
</dbReference>
<dbReference type="SUPFAM" id="SSF54909">
    <property type="entry name" value="Dimeric alpha+beta barrel"/>
    <property type="match status" value="1"/>
</dbReference>
<accession>A0A853G5G4</accession>
<dbReference type="Gene3D" id="3.30.70.100">
    <property type="match status" value="1"/>
</dbReference>
<protein>
    <submittedName>
        <fullName evidence="2">DUF1330 domain-containing protein</fullName>
    </submittedName>
</protein>
<keyword evidence="3" id="KW-1185">Reference proteome</keyword>
<dbReference type="EMBL" id="JACCEM010000013">
    <property type="protein sequence ID" value="NYT51549.1"/>
    <property type="molecule type" value="Genomic_DNA"/>
</dbReference>
<sequence length="94" mass="10728">MAAYVIANVFVTNPEKYEEYRRFSTLAMRAHDVKVLVRGGKSETLEGRDPGRTVVLQFPNMAAARAFYNSAQYRRARHARERAAVMNMYVVEGV</sequence>